<evidence type="ECO:0000256" key="1">
    <source>
        <dbReference type="SAM" id="Phobius"/>
    </source>
</evidence>
<feature type="transmembrane region" description="Helical" evidence="1">
    <location>
        <begin position="103"/>
        <end position="125"/>
    </location>
</feature>
<evidence type="ECO:0000259" key="3">
    <source>
        <dbReference type="Pfam" id="PF19040"/>
    </source>
</evidence>
<feature type="transmembrane region" description="Helical" evidence="1">
    <location>
        <begin position="310"/>
        <end position="329"/>
    </location>
</feature>
<feature type="domain" description="Acyltransferase 3" evidence="2">
    <location>
        <begin position="70"/>
        <end position="418"/>
    </location>
</feature>
<reference evidence="4 5" key="1">
    <citation type="submission" date="2017-09" db="EMBL/GenBank/DDBJ databases">
        <authorList>
            <person name="Kim K.H."/>
            <person name="Chun B.H."/>
            <person name="Han G.S."/>
            <person name="Hyun S.G."/>
            <person name="Jeon C.O."/>
        </authorList>
    </citation>
    <scope>NUCLEOTIDE SEQUENCE [LARGE SCALE GENOMIC DNA]</scope>
    <source>
        <strain evidence="4 5">SH</strain>
    </source>
</reference>
<feature type="transmembrane region" description="Helical" evidence="1">
    <location>
        <begin position="232"/>
        <end position="255"/>
    </location>
</feature>
<dbReference type="AlphaFoldDB" id="A0AAN1PIZ1"/>
<accession>A0AAN1PIZ1</accession>
<dbReference type="InterPro" id="IPR002656">
    <property type="entry name" value="Acyl_transf_3_dom"/>
</dbReference>
<feature type="transmembrane region" description="Helical" evidence="1">
    <location>
        <begin position="168"/>
        <end position="187"/>
    </location>
</feature>
<feature type="domain" description="SGNH" evidence="3">
    <location>
        <begin position="502"/>
        <end position="713"/>
    </location>
</feature>
<reference evidence="4 5" key="2">
    <citation type="submission" date="2018-08" db="EMBL/GenBank/DDBJ databases">
        <title>Acetobacter oryzifermentans sp. nov., isolated from Korea traditional vinegar and reclassification of Acetobacter pasteurianus subsp. ascendens (Henneberg 1898) as Acetobacter ascendens comb. nov.</title>
        <authorList>
            <person name="Cho G.Y."/>
            <person name="Lee S.H."/>
        </authorList>
    </citation>
    <scope>NUCLEOTIDE SEQUENCE [LARGE SCALE GENOMIC DNA]</scope>
    <source>
        <strain evidence="4 5">SH</strain>
    </source>
</reference>
<keyword evidence="4" id="KW-0808">Transferase</keyword>
<dbReference type="RefSeq" id="WP_089178650.1">
    <property type="nucleotide sequence ID" value="NZ_CP023189.1"/>
</dbReference>
<proteinExistence type="predicted"/>
<gene>
    <name evidence="4" type="ORF">CJF59_11115</name>
</gene>
<dbReference type="Pfam" id="PF19040">
    <property type="entry name" value="SGNH"/>
    <property type="match status" value="1"/>
</dbReference>
<protein>
    <submittedName>
        <fullName evidence="4">Acyltransferase</fullName>
    </submittedName>
</protein>
<dbReference type="GO" id="GO:0016747">
    <property type="term" value="F:acyltransferase activity, transferring groups other than amino-acyl groups"/>
    <property type="evidence" value="ECO:0007669"/>
    <property type="project" value="InterPro"/>
</dbReference>
<dbReference type="GO" id="GO:0009103">
    <property type="term" value="P:lipopolysaccharide biosynthetic process"/>
    <property type="evidence" value="ECO:0007669"/>
    <property type="project" value="TreeGrafter"/>
</dbReference>
<feature type="transmembrane region" description="Helical" evidence="1">
    <location>
        <begin position="77"/>
        <end position="97"/>
    </location>
</feature>
<dbReference type="Proteomes" id="UP000256572">
    <property type="component" value="Chromosome"/>
</dbReference>
<feature type="transmembrane region" description="Helical" evidence="1">
    <location>
        <begin position="371"/>
        <end position="392"/>
    </location>
</feature>
<dbReference type="PANTHER" id="PTHR23028">
    <property type="entry name" value="ACETYLTRANSFERASE"/>
    <property type="match status" value="1"/>
</dbReference>
<keyword evidence="1" id="KW-0472">Membrane</keyword>
<dbReference type="PANTHER" id="PTHR23028:SF53">
    <property type="entry name" value="ACYL_TRANSF_3 DOMAIN-CONTAINING PROTEIN"/>
    <property type="match status" value="1"/>
</dbReference>
<dbReference type="EMBL" id="CP023189">
    <property type="protein sequence ID" value="AXN01040.1"/>
    <property type="molecule type" value="Genomic_DNA"/>
</dbReference>
<feature type="transmembrane region" description="Helical" evidence="1">
    <location>
        <begin position="335"/>
        <end position="359"/>
    </location>
</feature>
<dbReference type="GO" id="GO:0016020">
    <property type="term" value="C:membrane"/>
    <property type="evidence" value="ECO:0007669"/>
    <property type="project" value="TreeGrafter"/>
</dbReference>
<keyword evidence="4" id="KW-0012">Acyltransferase</keyword>
<feature type="transmembrane region" description="Helical" evidence="1">
    <location>
        <begin position="437"/>
        <end position="457"/>
    </location>
</feature>
<feature type="transmembrane region" description="Helical" evidence="1">
    <location>
        <begin position="398"/>
        <end position="417"/>
    </location>
</feature>
<feature type="transmembrane region" description="Helical" evidence="1">
    <location>
        <begin position="137"/>
        <end position="156"/>
    </location>
</feature>
<sequence length="731" mass="77176">MIGVGFFRPVMQAAARGRARCVAPSGTVRGAAGYLVQRIGMGQRFARAAAWVWPGSSAQLAARPHAGWRADIDGLRALAVVGVVVYHVFPAVLPGGFGGVDAFLVISGFLISGHLVAHFGAGRFSVASFFARRVRRLAPALLVVLAATLLAGWLTLLPTEFAAVGLDAAAGAASVANLLMWHAQGYFDRAAVLKPLLHLWSLGVEEQFYLFWPLVLAVGFAARVRAGVLVGATGAACFLYSLACSVWWPGAGFYAPFSRGWEFMLGAALALRGVAHKPGDATGAAWARGARAGVGGMWARRVAFMQASGVRHGAAVLGLACVLAGFVALRPGVGFPAPFAVLPAGGTALLIWAGAGAWVNRHVLAARPMRAVGLISYPLYLWHWPLVSWFHIVRGAGVIHNSAGFALIGAALVLAWLTTKAVENPLRGGHFRRGKTVALVGGLAAICAAGLVTWHMAGWPGRFAHTPAGTDLSAINLAVRDGIFAPTPHMRITHVNGLTVATLGHAGRPVLFTGDSLLFQWGPRVEALLQQGRLKHTVIFVAGPSCSPFAGEVYEKSFAYCQNMQNVQQRIIQQQNVQAVVVGAFWPRVLLHTPGAQAQKQAAFVQDIRSLSGNGARPVWLVLPTPADARFSPDKLVARSLAHIGVNTPLLEQGIPTRQLRNDTAADTAFVQGVATQAGAKVLDAWPDICGTGPACAVVTPPATPKYADDKHLRPGFVQQHAAFLDDVLAR</sequence>
<dbReference type="InterPro" id="IPR043968">
    <property type="entry name" value="SGNH"/>
</dbReference>
<organism evidence="4 5">
    <name type="scientific">Acetobacter pomorum</name>
    <dbReference type="NCBI Taxonomy" id="65959"/>
    <lineage>
        <taxon>Bacteria</taxon>
        <taxon>Pseudomonadati</taxon>
        <taxon>Pseudomonadota</taxon>
        <taxon>Alphaproteobacteria</taxon>
        <taxon>Acetobacterales</taxon>
        <taxon>Acetobacteraceae</taxon>
        <taxon>Acetobacter</taxon>
    </lineage>
</organism>
<keyword evidence="1" id="KW-1133">Transmembrane helix</keyword>
<dbReference type="Pfam" id="PF01757">
    <property type="entry name" value="Acyl_transf_3"/>
    <property type="match status" value="1"/>
</dbReference>
<evidence type="ECO:0000313" key="4">
    <source>
        <dbReference type="EMBL" id="AXN01040.1"/>
    </source>
</evidence>
<evidence type="ECO:0000313" key="5">
    <source>
        <dbReference type="Proteomes" id="UP000256572"/>
    </source>
</evidence>
<evidence type="ECO:0000259" key="2">
    <source>
        <dbReference type="Pfam" id="PF01757"/>
    </source>
</evidence>
<dbReference type="InterPro" id="IPR050879">
    <property type="entry name" value="Acyltransferase_3"/>
</dbReference>
<name>A0AAN1PIZ1_9PROT</name>
<keyword evidence="1" id="KW-0812">Transmembrane</keyword>